<protein>
    <submittedName>
        <fullName evidence="8">LD-carboxypeptidase</fullName>
    </submittedName>
</protein>
<keyword evidence="2" id="KW-0121">Carboxypeptidase</keyword>
<accession>A0ABW1KXU4</accession>
<evidence type="ECO:0000313" key="9">
    <source>
        <dbReference type="Proteomes" id="UP001596116"/>
    </source>
</evidence>
<evidence type="ECO:0000256" key="3">
    <source>
        <dbReference type="ARBA" id="ARBA00022670"/>
    </source>
</evidence>
<evidence type="ECO:0000256" key="1">
    <source>
        <dbReference type="ARBA" id="ARBA00010233"/>
    </source>
</evidence>
<dbReference type="PANTHER" id="PTHR30237:SF2">
    <property type="entry name" value="MUREIN TETRAPEPTIDE CARBOXYPEPTIDASE"/>
    <property type="match status" value="1"/>
</dbReference>
<sequence>MTETKHTHPCQIAIVCPGGPITRELAEKTADIAAARFGDGVNLHFHEQCYASAGHFAGADAERSAAFLEAANDPKYSAVWFGRGGYGACRLDDELFGKLNDHARRKTYFGYSDNGFLLARLYKKKIGRQVHGPIPTDLNREGGQDAIARSLSYLVHGDTSGMEPTVKTGKPCVAFNITVFAHLAGTSWAPDLTGHIVMLEDVGEYLYATDRAMFSIMDDRSIQNAAGIMLGRLSDVPENDRPFGASEEEIVQYWCERAGVPYLGRADIGHDAQNKIVPFGAFVSA</sequence>
<keyword evidence="9" id="KW-1185">Reference proteome</keyword>
<organism evidence="8 9">
    <name type="scientific">Hyphococcus aureus</name>
    <dbReference type="NCBI Taxonomy" id="2666033"/>
    <lineage>
        <taxon>Bacteria</taxon>
        <taxon>Pseudomonadati</taxon>
        <taxon>Pseudomonadota</taxon>
        <taxon>Alphaproteobacteria</taxon>
        <taxon>Parvularculales</taxon>
        <taxon>Parvularculaceae</taxon>
        <taxon>Hyphococcus</taxon>
    </lineage>
</organism>
<name>A0ABW1KXU4_9PROT</name>
<dbReference type="InterPro" id="IPR040921">
    <property type="entry name" value="Peptidase_S66C"/>
</dbReference>
<evidence type="ECO:0000256" key="4">
    <source>
        <dbReference type="ARBA" id="ARBA00022801"/>
    </source>
</evidence>
<dbReference type="InterPro" id="IPR003507">
    <property type="entry name" value="S66_fam"/>
</dbReference>
<dbReference type="InterPro" id="IPR029062">
    <property type="entry name" value="Class_I_gatase-like"/>
</dbReference>
<dbReference type="Pfam" id="PF02016">
    <property type="entry name" value="Peptidase_S66"/>
    <property type="match status" value="1"/>
</dbReference>
<dbReference type="RefSeq" id="WP_379879406.1">
    <property type="nucleotide sequence ID" value="NZ_JBHPON010000001.1"/>
</dbReference>
<dbReference type="SUPFAM" id="SSF141986">
    <property type="entry name" value="LD-carboxypeptidase A C-terminal domain-like"/>
    <property type="match status" value="1"/>
</dbReference>
<dbReference type="Proteomes" id="UP001596116">
    <property type="component" value="Unassembled WGS sequence"/>
</dbReference>
<dbReference type="PANTHER" id="PTHR30237">
    <property type="entry name" value="MURAMOYLTETRAPEPTIDE CARBOXYPEPTIDASE"/>
    <property type="match status" value="1"/>
</dbReference>
<dbReference type="InterPro" id="IPR027461">
    <property type="entry name" value="Carboxypeptidase_A_C_sf"/>
</dbReference>
<keyword evidence="4" id="KW-0378">Hydrolase</keyword>
<proteinExistence type="inferred from homology"/>
<dbReference type="InterPro" id="IPR027478">
    <property type="entry name" value="LdcA_N"/>
</dbReference>
<evidence type="ECO:0000256" key="2">
    <source>
        <dbReference type="ARBA" id="ARBA00022645"/>
    </source>
</evidence>
<keyword evidence="5" id="KW-0720">Serine protease</keyword>
<evidence type="ECO:0000259" key="6">
    <source>
        <dbReference type="Pfam" id="PF02016"/>
    </source>
</evidence>
<dbReference type="Pfam" id="PF17676">
    <property type="entry name" value="Peptidase_S66C"/>
    <property type="match status" value="1"/>
</dbReference>
<dbReference type="Gene3D" id="3.50.30.60">
    <property type="entry name" value="LD-carboxypeptidase A C-terminal domain-like"/>
    <property type="match status" value="1"/>
</dbReference>
<comment type="caution">
    <text evidence="8">The sequence shown here is derived from an EMBL/GenBank/DDBJ whole genome shotgun (WGS) entry which is preliminary data.</text>
</comment>
<comment type="similarity">
    <text evidence="1">Belongs to the peptidase S66 family.</text>
</comment>
<dbReference type="SUPFAM" id="SSF52317">
    <property type="entry name" value="Class I glutamine amidotransferase-like"/>
    <property type="match status" value="1"/>
</dbReference>
<reference evidence="8 9" key="1">
    <citation type="submission" date="2024-09" db="EMBL/GenBank/DDBJ databases">
        <authorList>
            <person name="Zhang Z.-H."/>
        </authorList>
    </citation>
    <scope>NUCLEOTIDE SEQUENCE [LARGE SCALE GENOMIC DNA]</scope>
    <source>
        <strain evidence="8 9">HHTR114</strain>
    </source>
</reference>
<evidence type="ECO:0000313" key="8">
    <source>
        <dbReference type="EMBL" id="MFC6035268.1"/>
    </source>
</evidence>
<keyword evidence="3" id="KW-0645">Protease</keyword>
<dbReference type="Gene3D" id="3.40.50.10740">
    <property type="entry name" value="Class I glutamine amidotransferase-like"/>
    <property type="match status" value="1"/>
</dbReference>
<feature type="domain" description="LD-carboxypeptidase C-terminal" evidence="7">
    <location>
        <begin position="176"/>
        <end position="283"/>
    </location>
</feature>
<dbReference type="EMBL" id="JBHPON010000001">
    <property type="protein sequence ID" value="MFC6035268.1"/>
    <property type="molecule type" value="Genomic_DNA"/>
</dbReference>
<feature type="domain" description="LD-carboxypeptidase N-terminal" evidence="6">
    <location>
        <begin position="12"/>
        <end position="131"/>
    </location>
</feature>
<evidence type="ECO:0000259" key="7">
    <source>
        <dbReference type="Pfam" id="PF17676"/>
    </source>
</evidence>
<dbReference type="CDD" id="cd07025">
    <property type="entry name" value="Peptidase_S66"/>
    <property type="match status" value="1"/>
</dbReference>
<dbReference type="InterPro" id="IPR040449">
    <property type="entry name" value="Peptidase_S66_N"/>
</dbReference>
<evidence type="ECO:0000256" key="5">
    <source>
        <dbReference type="ARBA" id="ARBA00022825"/>
    </source>
</evidence>
<gene>
    <name evidence="8" type="ORF">ACFMB1_06910</name>
</gene>